<proteinExistence type="predicted"/>
<evidence type="ECO:0000256" key="13">
    <source>
        <dbReference type="ARBA" id="ARBA00023136"/>
    </source>
</evidence>
<evidence type="ECO:0000256" key="8">
    <source>
        <dbReference type="ARBA" id="ARBA00022729"/>
    </source>
</evidence>
<comment type="caution">
    <text evidence="22">The sequence shown here is derived from an EMBL/GenBank/DDBJ whole genome shotgun (WGS) entry which is preliminary data.</text>
</comment>
<comment type="subcellular location">
    <subcellularLocation>
        <location evidence="1">Cell membrane</location>
        <topology evidence="1">Single-pass membrane protein</topology>
    </subcellularLocation>
    <subcellularLocation>
        <location evidence="2">Membrane</location>
        <topology evidence="2">Single-pass type I membrane protein</topology>
    </subcellularLocation>
</comment>
<evidence type="ECO:0000256" key="18">
    <source>
        <dbReference type="PROSITE-ProRule" id="PRU10141"/>
    </source>
</evidence>
<dbReference type="SMART" id="SM00220">
    <property type="entry name" value="S_TKc"/>
    <property type="match status" value="1"/>
</dbReference>
<evidence type="ECO:0000256" key="4">
    <source>
        <dbReference type="ARBA" id="ARBA00022475"/>
    </source>
</evidence>
<name>A0A176VKY0_MARPO</name>
<dbReference type="AlphaFoldDB" id="A0A176VKY0"/>
<keyword evidence="14" id="KW-0675">Receptor</keyword>
<feature type="signal peptide" evidence="20">
    <location>
        <begin position="1"/>
        <end position="18"/>
    </location>
</feature>
<dbReference type="InterPro" id="IPR008271">
    <property type="entry name" value="Ser/Thr_kinase_AS"/>
</dbReference>
<dbReference type="InterPro" id="IPR001245">
    <property type="entry name" value="Ser-Thr/Tyr_kinase_cat_dom"/>
</dbReference>
<organism evidence="22 23">
    <name type="scientific">Marchantia polymorpha subsp. ruderalis</name>
    <dbReference type="NCBI Taxonomy" id="1480154"/>
    <lineage>
        <taxon>Eukaryota</taxon>
        <taxon>Viridiplantae</taxon>
        <taxon>Streptophyta</taxon>
        <taxon>Embryophyta</taxon>
        <taxon>Marchantiophyta</taxon>
        <taxon>Marchantiopsida</taxon>
        <taxon>Marchantiidae</taxon>
        <taxon>Marchantiales</taxon>
        <taxon>Marchantiaceae</taxon>
        <taxon>Marchantia</taxon>
    </lineage>
</organism>
<evidence type="ECO:0000256" key="2">
    <source>
        <dbReference type="ARBA" id="ARBA00004479"/>
    </source>
</evidence>
<feature type="chain" id="PRO_5008051866" description="non-specific serine/threonine protein kinase" evidence="20">
    <location>
        <begin position="19"/>
        <end position="780"/>
    </location>
</feature>
<keyword evidence="13 19" id="KW-0472">Membrane</keyword>
<dbReference type="PANTHER" id="PTHR47989">
    <property type="entry name" value="OS01G0750732 PROTEIN"/>
    <property type="match status" value="1"/>
</dbReference>
<dbReference type="Gene3D" id="1.10.510.10">
    <property type="entry name" value="Transferase(Phosphotransferase) domain 1"/>
    <property type="match status" value="1"/>
</dbReference>
<evidence type="ECO:0000313" key="22">
    <source>
        <dbReference type="EMBL" id="OAE20961.1"/>
    </source>
</evidence>
<keyword evidence="23" id="KW-1185">Reference proteome</keyword>
<dbReference type="SUPFAM" id="SSF56112">
    <property type="entry name" value="Protein kinase-like (PK-like)"/>
    <property type="match status" value="1"/>
</dbReference>
<dbReference type="PROSITE" id="PS00107">
    <property type="entry name" value="PROTEIN_KINASE_ATP"/>
    <property type="match status" value="1"/>
</dbReference>
<evidence type="ECO:0000256" key="19">
    <source>
        <dbReference type="SAM" id="Phobius"/>
    </source>
</evidence>
<feature type="transmembrane region" description="Helical" evidence="19">
    <location>
        <begin position="373"/>
        <end position="399"/>
    </location>
</feature>
<dbReference type="Pfam" id="PF07714">
    <property type="entry name" value="PK_Tyr_Ser-Thr"/>
    <property type="match status" value="1"/>
</dbReference>
<dbReference type="FunFam" id="3.30.200.20:FF:000542">
    <property type="entry name" value="Receptor-like serine/threonine-protein kinase At4g25390"/>
    <property type="match status" value="1"/>
</dbReference>
<dbReference type="FunFam" id="1.10.510.10:FF:000287">
    <property type="entry name" value="probable LRR receptor-like serine/threonine-protein kinase RKF3"/>
    <property type="match status" value="1"/>
</dbReference>
<evidence type="ECO:0000256" key="3">
    <source>
        <dbReference type="ARBA" id="ARBA00012513"/>
    </source>
</evidence>
<dbReference type="GO" id="GO:0004674">
    <property type="term" value="F:protein serine/threonine kinase activity"/>
    <property type="evidence" value="ECO:0007669"/>
    <property type="project" value="UniProtKB-KW"/>
</dbReference>
<keyword evidence="5" id="KW-0723">Serine/threonine-protein kinase</keyword>
<dbReference type="EC" id="2.7.11.1" evidence="3"/>
<keyword evidence="10" id="KW-0418">Kinase</keyword>
<dbReference type="PROSITE" id="PS00108">
    <property type="entry name" value="PROTEIN_KINASE_ST"/>
    <property type="match status" value="1"/>
</dbReference>
<evidence type="ECO:0000256" key="15">
    <source>
        <dbReference type="ARBA" id="ARBA00023180"/>
    </source>
</evidence>
<dbReference type="GO" id="GO:0005886">
    <property type="term" value="C:plasma membrane"/>
    <property type="evidence" value="ECO:0007669"/>
    <property type="project" value="UniProtKB-SubCell"/>
</dbReference>
<feature type="binding site" evidence="18">
    <location>
        <position position="471"/>
    </location>
    <ligand>
        <name>ATP</name>
        <dbReference type="ChEBI" id="CHEBI:30616"/>
    </ligand>
</feature>
<keyword evidence="12 19" id="KW-1133">Transmembrane helix</keyword>
<keyword evidence="4" id="KW-1003">Cell membrane</keyword>
<reference evidence="22" key="1">
    <citation type="submission" date="2016-03" db="EMBL/GenBank/DDBJ databases">
        <title>Mechanisms controlling the formation of the plant cell surface in tip-growing cells are functionally conserved among land plants.</title>
        <authorList>
            <person name="Honkanen S."/>
            <person name="Jones V.A."/>
            <person name="Morieri G."/>
            <person name="Champion C."/>
            <person name="Hetherington A.J."/>
            <person name="Kelly S."/>
            <person name="Saint-Marcoux D."/>
            <person name="Proust H."/>
            <person name="Prescott H."/>
            <person name="Dolan L."/>
        </authorList>
    </citation>
    <scope>NUCLEOTIDE SEQUENCE [LARGE SCALE GENOMIC DNA]</scope>
    <source>
        <tissue evidence="22">Whole gametophyte</tissue>
    </source>
</reference>
<keyword evidence="7 19" id="KW-0812">Transmembrane</keyword>
<evidence type="ECO:0000256" key="20">
    <source>
        <dbReference type="SAM" id="SignalP"/>
    </source>
</evidence>
<gene>
    <name evidence="22" type="ORF">AXG93_927s1020</name>
</gene>
<keyword evidence="8 20" id="KW-0732">Signal</keyword>
<accession>A0A176VKY0</accession>
<dbReference type="Gene3D" id="3.30.200.20">
    <property type="entry name" value="Phosphorylase Kinase, domain 1"/>
    <property type="match status" value="1"/>
</dbReference>
<evidence type="ECO:0000256" key="6">
    <source>
        <dbReference type="ARBA" id="ARBA00022679"/>
    </source>
</evidence>
<dbReference type="PANTHER" id="PTHR47989:SF62">
    <property type="entry name" value="OS05G0423500 PROTEIN"/>
    <property type="match status" value="1"/>
</dbReference>
<evidence type="ECO:0000256" key="11">
    <source>
        <dbReference type="ARBA" id="ARBA00022840"/>
    </source>
</evidence>
<dbReference type="CDD" id="cd14066">
    <property type="entry name" value="STKc_IRAK"/>
    <property type="match status" value="1"/>
</dbReference>
<keyword evidence="15" id="KW-0325">Glycoprotein</keyword>
<sequence>MPTGAKSALCTLCAVCFCEGPDLQCTPAKSTEPLVQSRDSGGAERSNRWAFTPFRIYGIGCVQFTSRLFITELQIRASRTFVEVRRRQAVSGRLSFSSCGVTECSSAQPNLLLALPGDGESKVAKNEDVPGVDHRILHKPRSENLAISAIEDELQWVTEFSSSRRVLQSASCPLDLTGLSNFPWFVQTCQTPENITQDATCCVALRSALGLAEAEYLRTDGLFRLEDNATVGACVKDLAKQLQDDGLKDSRIVEVCFPESGYGRYVSTPTKCAGIETRSQYEEMVGVTGYNSLDESCKGDLQDLNLCHVCVVAMSEVSSALSGLSSNNVDCLFYTLWYAAGISNELGPWQPGTAECIMAVTLVRGAQSKRRNLALYLGIGAAIAVAACVVFWGVFLFLWRRKKGEEHRAFIQRNKTLLLSSMRPNTGLIMYDFDEIKAATKNFSPKNFVGAGGFGDVYRGVLEDGMEIAVKRMKNVTVEGDAEFVNEVEVINSIRHRNLVILRGCCVDSTNSDGPQRLLIYDYLPNGSLHDYLFGDGSRSLNWIERRRLAVGVAKGISYLHNDTRPPIIHRDIKASNILLDENLNAKVADFGLAKFAVEGQSHMTTAVAGTRGYMAPEYALYGQLTEKSDVYSFGVVLLELMSGRAALAAEAEDKTFGYQQITDWAWGMVKNDRLIDIVDESIRDVGPRDAMERFVLVGILCSHILVACRPTMQETLKYLEGDMPVPDIPDRPIPVNSPMALSVSLDSSKLFPDLRAAGSSLCSEFSGRSAQISPNSLLR</sequence>
<dbReference type="InterPro" id="IPR043891">
    <property type="entry name" value="SPARK"/>
</dbReference>
<dbReference type="InterPro" id="IPR000719">
    <property type="entry name" value="Prot_kinase_dom"/>
</dbReference>
<comment type="catalytic activity">
    <reaction evidence="16">
        <text>L-threonyl-[protein] + ATP = O-phospho-L-threonyl-[protein] + ADP + H(+)</text>
        <dbReference type="Rhea" id="RHEA:46608"/>
        <dbReference type="Rhea" id="RHEA-COMP:11060"/>
        <dbReference type="Rhea" id="RHEA-COMP:11605"/>
        <dbReference type="ChEBI" id="CHEBI:15378"/>
        <dbReference type="ChEBI" id="CHEBI:30013"/>
        <dbReference type="ChEBI" id="CHEBI:30616"/>
        <dbReference type="ChEBI" id="CHEBI:61977"/>
        <dbReference type="ChEBI" id="CHEBI:456216"/>
        <dbReference type="EC" id="2.7.11.1"/>
    </reaction>
</comment>
<dbReference type="GO" id="GO:0005524">
    <property type="term" value="F:ATP binding"/>
    <property type="evidence" value="ECO:0007669"/>
    <property type="project" value="UniProtKB-UniRule"/>
</dbReference>
<evidence type="ECO:0000256" key="1">
    <source>
        <dbReference type="ARBA" id="ARBA00004162"/>
    </source>
</evidence>
<dbReference type="EMBL" id="LVLJ01003558">
    <property type="protein sequence ID" value="OAE20961.1"/>
    <property type="molecule type" value="Genomic_DNA"/>
</dbReference>
<evidence type="ECO:0000256" key="14">
    <source>
        <dbReference type="ARBA" id="ARBA00023170"/>
    </source>
</evidence>
<dbReference type="PROSITE" id="PS50011">
    <property type="entry name" value="PROTEIN_KINASE_DOM"/>
    <property type="match status" value="1"/>
</dbReference>
<comment type="catalytic activity">
    <reaction evidence="17">
        <text>L-seryl-[protein] + ATP = O-phospho-L-seryl-[protein] + ADP + H(+)</text>
        <dbReference type="Rhea" id="RHEA:17989"/>
        <dbReference type="Rhea" id="RHEA-COMP:9863"/>
        <dbReference type="Rhea" id="RHEA-COMP:11604"/>
        <dbReference type="ChEBI" id="CHEBI:15378"/>
        <dbReference type="ChEBI" id="CHEBI:29999"/>
        <dbReference type="ChEBI" id="CHEBI:30616"/>
        <dbReference type="ChEBI" id="CHEBI:83421"/>
        <dbReference type="ChEBI" id="CHEBI:456216"/>
        <dbReference type="EC" id="2.7.11.1"/>
    </reaction>
</comment>
<evidence type="ECO:0000256" key="7">
    <source>
        <dbReference type="ARBA" id="ARBA00022692"/>
    </source>
</evidence>
<evidence type="ECO:0000259" key="21">
    <source>
        <dbReference type="PROSITE" id="PS50011"/>
    </source>
</evidence>
<evidence type="ECO:0000256" key="10">
    <source>
        <dbReference type="ARBA" id="ARBA00022777"/>
    </source>
</evidence>
<keyword evidence="9 18" id="KW-0547">Nucleotide-binding</keyword>
<evidence type="ECO:0000313" key="23">
    <source>
        <dbReference type="Proteomes" id="UP000077202"/>
    </source>
</evidence>
<dbReference type="InterPro" id="IPR011009">
    <property type="entry name" value="Kinase-like_dom_sf"/>
</dbReference>
<protein>
    <recommendedName>
        <fullName evidence="3">non-specific serine/threonine protein kinase</fullName>
        <ecNumber evidence="3">2.7.11.1</ecNumber>
    </recommendedName>
</protein>
<evidence type="ECO:0000256" key="9">
    <source>
        <dbReference type="ARBA" id="ARBA00022741"/>
    </source>
</evidence>
<evidence type="ECO:0000256" key="5">
    <source>
        <dbReference type="ARBA" id="ARBA00022527"/>
    </source>
</evidence>
<evidence type="ECO:0000256" key="16">
    <source>
        <dbReference type="ARBA" id="ARBA00047899"/>
    </source>
</evidence>
<dbReference type="Pfam" id="PF19160">
    <property type="entry name" value="SPARK"/>
    <property type="match status" value="1"/>
</dbReference>
<dbReference type="Proteomes" id="UP000077202">
    <property type="component" value="Unassembled WGS sequence"/>
</dbReference>
<feature type="domain" description="Protein kinase" evidence="21">
    <location>
        <begin position="443"/>
        <end position="707"/>
    </location>
</feature>
<keyword evidence="6" id="KW-0808">Transferase</keyword>
<keyword evidence="11 18" id="KW-0067">ATP-binding</keyword>
<evidence type="ECO:0000256" key="17">
    <source>
        <dbReference type="ARBA" id="ARBA00048679"/>
    </source>
</evidence>
<evidence type="ECO:0000256" key="12">
    <source>
        <dbReference type="ARBA" id="ARBA00022989"/>
    </source>
</evidence>
<dbReference type="InterPro" id="IPR017441">
    <property type="entry name" value="Protein_kinase_ATP_BS"/>
</dbReference>